<organism evidence="1 2">
    <name type="scientific">Brevibacillus laterosporus</name>
    <name type="common">Bacillus laterosporus</name>
    <dbReference type="NCBI Taxonomy" id="1465"/>
    <lineage>
        <taxon>Bacteria</taxon>
        <taxon>Bacillati</taxon>
        <taxon>Bacillota</taxon>
        <taxon>Bacilli</taxon>
        <taxon>Bacillales</taxon>
        <taxon>Paenibacillaceae</taxon>
        <taxon>Brevibacillus</taxon>
    </lineage>
</organism>
<gene>
    <name evidence="1" type="ORF">EEL30_00325</name>
</gene>
<dbReference type="EMBL" id="CP033461">
    <property type="protein sequence ID" value="QDX90963.1"/>
    <property type="molecule type" value="Genomic_DNA"/>
</dbReference>
<dbReference type="Pfam" id="PF20529">
    <property type="entry name" value="DUF6744"/>
    <property type="match status" value="1"/>
</dbReference>
<accession>A0A518V1U1</accession>
<dbReference type="OrthoDB" id="1684335at2"/>
<evidence type="ECO:0000313" key="2">
    <source>
        <dbReference type="Proteomes" id="UP000319432"/>
    </source>
</evidence>
<dbReference type="AlphaFoldDB" id="A0A518V1U1"/>
<evidence type="ECO:0000313" key="1">
    <source>
        <dbReference type="EMBL" id="QDX90963.1"/>
    </source>
</evidence>
<reference evidence="1 2" key="1">
    <citation type="submission" date="2018-11" db="EMBL/GenBank/DDBJ databases">
        <title>Phylogenetic determinants of toxin gene distribution in genomes of Brevibacillus laterosporus.</title>
        <authorList>
            <person name="Glare T.R."/>
            <person name="Durrant A."/>
            <person name="Berry C."/>
            <person name="Palma L."/>
            <person name="Ormskirk M."/>
            <person name="Cox M.O."/>
        </authorList>
    </citation>
    <scope>NUCLEOTIDE SEQUENCE [LARGE SCALE GENOMIC DNA]</scope>
    <source>
        <strain evidence="1 2">1821L</strain>
        <plasmid evidence="1 2">p1821L01</plasmid>
    </source>
</reference>
<keyword evidence="2" id="KW-1185">Reference proteome</keyword>
<dbReference type="InterPro" id="IPR046632">
    <property type="entry name" value="DUF6744"/>
</dbReference>
<protein>
    <submittedName>
        <fullName evidence="1">Uncharacterized protein</fullName>
    </submittedName>
</protein>
<dbReference type="Proteomes" id="UP000319432">
    <property type="component" value="Plasmid p1821L01"/>
</dbReference>
<keyword evidence="1" id="KW-0614">Plasmid</keyword>
<name>A0A518V1U1_BRELA</name>
<sequence>MSSFNIEKITAIQGNGNNIPVIGHLTWYSLAEQMYSREDLRQGLLNSGLDERWLPPVIRLPDAFRRATSAVECRKVSDQEGKHYNYLIREVAYDATFVQRNIVMETVDRAGKRLEYNPESAILTLDKEQGTIDVQVLSKNAEEIAKEAIRLFELYKTHYNSQMVRGMIHRIHNSMAPISVKPSGGIYFIPIRFESTLKSLCHFIQGLDNGFSHSIKVINDAESRDMVRENLLAHLKGIYGGCHSSLKENAPKAKVKALIAGAKNAVNDFKEYEALLSDEVENMQTYIELIKQQVGLLLNKIE</sequence>
<geneLocation type="plasmid" evidence="1 2">
    <name>p1821L01</name>
</geneLocation>
<proteinExistence type="predicted"/>